<keyword evidence="2" id="KW-1185">Reference proteome</keyword>
<evidence type="ECO:0000313" key="1">
    <source>
        <dbReference type="EMBL" id="KAI4302265.1"/>
    </source>
</evidence>
<comment type="caution">
    <text evidence="1">The sequence shown here is derived from an EMBL/GenBank/DDBJ whole genome shotgun (WGS) entry which is preliminary data.</text>
</comment>
<accession>A0ACB9KYA4</accession>
<dbReference type="Proteomes" id="UP001057402">
    <property type="component" value="Chromosome 12"/>
</dbReference>
<gene>
    <name evidence="1" type="ORF">MLD38_038039</name>
</gene>
<dbReference type="EMBL" id="CM042891">
    <property type="protein sequence ID" value="KAI4302265.1"/>
    <property type="molecule type" value="Genomic_DNA"/>
</dbReference>
<proteinExistence type="predicted"/>
<name>A0ACB9KYA4_9MYRT</name>
<reference evidence="2" key="1">
    <citation type="journal article" date="2023" name="Front. Plant Sci.">
        <title>Chromosomal-level genome assembly of Melastoma candidum provides insights into trichome evolution.</title>
        <authorList>
            <person name="Zhong Y."/>
            <person name="Wu W."/>
            <person name="Sun C."/>
            <person name="Zou P."/>
            <person name="Liu Y."/>
            <person name="Dai S."/>
            <person name="Zhou R."/>
        </authorList>
    </citation>
    <scope>NUCLEOTIDE SEQUENCE [LARGE SCALE GENOMIC DNA]</scope>
</reference>
<protein>
    <submittedName>
        <fullName evidence="1">Uncharacterized protein</fullName>
    </submittedName>
</protein>
<evidence type="ECO:0000313" key="2">
    <source>
        <dbReference type="Proteomes" id="UP001057402"/>
    </source>
</evidence>
<sequence>MATRSFGIARRLIARMDLTGRGAVRRFSEGKGKILSEEELAAETVYIHKMEREKMEKLKKKKQMEMEKDKIGASSDKKNKSSGEAHGA</sequence>
<organism evidence="1 2">
    <name type="scientific">Melastoma candidum</name>
    <dbReference type="NCBI Taxonomy" id="119954"/>
    <lineage>
        <taxon>Eukaryota</taxon>
        <taxon>Viridiplantae</taxon>
        <taxon>Streptophyta</taxon>
        <taxon>Embryophyta</taxon>
        <taxon>Tracheophyta</taxon>
        <taxon>Spermatophyta</taxon>
        <taxon>Magnoliopsida</taxon>
        <taxon>eudicotyledons</taxon>
        <taxon>Gunneridae</taxon>
        <taxon>Pentapetalae</taxon>
        <taxon>rosids</taxon>
        <taxon>malvids</taxon>
        <taxon>Myrtales</taxon>
        <taxon>Melastomataceae</taxon>
        <taxon>Melastomatoideae</taxon>
        <taxon>Melastomateae</taxon>
        <taxon>Melastoma</taxon>
    </lineage>
</organism>